<name>X1LKR2_9ZZZZ</name>
<feature type="non-terminal residue" evidence="6">
    <location>
        <position position="1"/>
    </location>
</feature>
<keyword evidence="1" id="KW-0813">Transport</keyword>
<dbReference type="GO" id="GO:0016887">
    <property type="term" value="F:ATP hydrolysis activity"/>
    <property type="evidence" value="ECO:0007669"/>
    <property type="project" value="InterPro"/>
</dbReference>
<evidence type="ECO:0000256" key="4">
    <source>
        <dbReference type="ARBA" id="ARBA00023136"/>
    </source>
</evidence>
<dbReference type="PANTHER" id="PTHR43166:SF6">
    <property type="entry name" value="PHOSPHONATES IMPORT ATP-BINDING PROTEIN PHNC"/>
    <property type="match status" value="1"/>
</dbReference>
<dbReference type="SUPFAM" id="SSF52540">
    <property type="entry name" value="P-loop containing nucleoside triphosphate hydrolases"/>
    <property type="match status" value="1"/>
</dbReference>
<feature type="domain" description="ABC transporter" evidence="5">
    <location>
        <begin position="1"/>
        <end position="91"/>
    </location>
</feature>
<keyword evidence="4" id="KW-0472">Membrane</keyword>
<accession>X1LKR2</accession>
<evidence type="ECO:0000256" key="2">
    <source>
        <dbReference type="ARBA" id="ARBA00022475"/>
    </source>
</evidence>
<dbReference type="InterPro" id="IPR027417">
    <property type="entry name" value="P-loop_NTPase"/>
</dbReference>
<organism evidence="6">
    <name type="scientific">marine sediment metagenome</name>
    <dbReference type="NCBI Taxonomy" id="412755"/>
    <lineage>
        <taxon>unclassified sequences</taxon>
        <taxon>metagenomes</taxon>
        <taxon>ecological metagenomes</taxon>
    </lineage>
</organism>
<dbReference type="EMBL" id="BARV01009642">
    <property type="protein sequence ID" value="GAI02960.1"/>
    <property type="molecule type" value="Genomic_DNA"/>
</dbReference>
<evidence type="ECO:0000259" key="5">
    <source>
        <dbReference type="Pfam" id="PF00005"/>
    </source>
</evidence>
<evidence type="ECO:0000256" key="3">
    <source>
        <dbReference type="ARBA" id="ARBA00022967"/>
    </source>
</evidence>
<protein>
    <recommendedName>
        <fullName evidence="5">ABC transporter domain-containing protein</fullName>
    </recommendedName>
</protein>
<keyword evidence="3" id="KW-1278">Translocase</keyword>
<dbReference type="Pfam" id="PF00005">
    <property type="entry name" value="ABC_tran"/>
    <property type="match status" value="1"/>
</dbReference>
<dbReference type="GO" id="GO:0005524">
    <property type="term" value="F:ATP binding"/>
    <property type="evidence" value="ECO:0007669"/>
    <property type="project" value="InterPro"/>
</dbReference>
<gene>
    <name evidence="6" type="ORF">S06H3_18945</name>
</gene>
<dbReference type="InterPro" id="IPR003439">
    <property type="entry name" value="ABC_transporter-like_ATP-bd"/>
</dbReference>
<dbReference type="PANTHER" id="PTHR43166">
    <property type="entry name" value="AMINO ACID IMPORT ATP-BINDING PROTEIN"/>
    <property type="match status" value="1"/>
</dbReference>
<evidence type="ECO:0000313" key="6">
    <source>
        <dbReference type="EMBL" id="GAI02960.1"/>
    </source>
</evidence>
<dbReference type="InterPro" id="IPR050086">
    <property type="entry name" value="MetN_ABC_transporter-like"/>
</dbReference>
<proteinExistence type="predicted"/>
<dbReference type="AlphaFoldDB" id="X1LKR2"/>
<evidence type="ECO:0000256" key="1">
    <source>
        <dbReference type="ARBA" id="ARBA00022448"/>
    </source>
</evidence>
<reference evidence="6" key="1">
    <citation type="journal article" date="2014" name="Front. Microbiol.">
        <title>High frequency of phylogenetically diverse reductive dehalogenase-homologous genes in deep subseafloor sedimentary metagenomes.</title>
        <authorList>
            <person name="Kawai M."/>
            <person name="Futagami T."/>
            <person name="Toyoda A."/>
            <person name="Takaki Y."/>
            <person name="Nishi S."/>
            <person name="Hori S."/>
            <person name="Arai W."/>
            <person name="Tsubouchi T."/>
            <person name="Morono Y."/>
            <person name="Uchiyama I."/>
            <person name="Ito T."/>
            <person name="Fujiyama A."/>
            <person name="Inagaki F."/>
            <person name="Takami H."/>
        </authorList>
    </citation>
    <scope>NUCLEOTIDE SEQUENCE</scope>
    <source>
        <strain evidence="6">Expedition CK06-06</strain>
    </source>
</reference>
<sequence length="143" mass="16217">FQNFNLIQRIPVMDNVLLGRLSYIPAYRKYLYGFAYSHRDYQIALESLKQVRIENFASQRVDRLSGGQQQRVGIARALAQEPEVILADEPVSNLDPKIKAEVMSLLVSICKKKKLTLLVSMHEIDLVKKYVSRVVGLVAGKIA</sequence>
<comment type="caution">
    <text evidence="6">The sequence shown here is derived from an EMBL/GenBank/DDBJ whole genome shotgun (WGS) entry which is preliminary data.</text>
</comment>
<keyword evidence="2" id="KW-1003">Cell membrane</keyword>
<dbReference type="Gene3D" id="3.40.50.300">
    <property type="entry name" value="P-loop containing nucleotide triphosphate hydrolases"/>
    <property type="match status" value="1"/>
</dbReference>